<dbReference type="Proteomes" id="UP000030108">
    <property type="component" value="Unassembled WGS sequence"/>
</dbReference>
<accession>X8JT61</accession>
<name>X8JT61_9AGAM</name>
<dbReference type="PANTHER" id="PTHR28074:SF1">
    <property type="entry name" value="ATP SYNTHASE SUBUNIT K, MITOCHONDRIAL"/>
    <property type="match status" value="1"/>
</dbReference>
<comment type="caution">
    <text evidence="4">The sequence shown here is derived from an EMBL/GenBank/DDBJ whole genome shotgun (WGS) entry which is preliminary data.</text>
</comment>
<sequence>MGGYYVIAGRRVANEYLALGTLFTTGAIAWGATRGGSKKKPEPESLVDKAKSAFGVGDSDEEAFIKKFIADAERRSSTRFERFL</sequence>
<dbReference type="OrthoDB" id="2094445at2759"/>
<dbReference type="AlphaFoldDB" id="X8JT61"/>
<evidence type="ECO:0000313" key="5">
    <source>
        <dbReference type="Proteomes" id="UP000030108"/>
    </source>
</evidence>
<keyword evidence="3" id="KW-0472">Membrane</keyword>
<dbReference type="PANTHER" id="PTHR28074">
    <property type="entry name" value="ATP SYNTHASE SUBUNIT K, MITOCHONDRIAL"/>
    <property type="match status" value="1"/>
</dbReference>
<dbReference type="GO" id="GO:0015986">
    <property type="term" value="P:proton motive force-driven ATP synthesis"/>
    <property type="evidence" value="ECO:0007669"/>
    <property type="project" value="TreeGrafter"/>
</dbReference>
<proteinExistence type="predicted"/>
<dbReference type="EMBL" id="JATN01000307">
    <property type="protein sequence ID" value="EUC66909.1"/>
    <property type="molecule type" value="Genomic_DNA"/>
</dbReference>
<dbReference type="GO" id="GO:0031966">
    <property type="term" value="C:mitochondrial membrane"/>
    <property type="evidence" value="ECO:0007669"/>
    <property type="project" value="UniProtKB-SubCell"/>
</dbReference>
<evidence type="ECO:0000313" key="4">
    <source>
        <dbReference type="EMBL" id="EUC66909.1"/>
    </source>
</evidence>
<keyword evidence="2" id="KW-0496">Mitochondrion</keyword>
<evidence type="ECO:0000256" key="3">
    <source>
        <dbReference type="ARBA" id="ARBA00023136"/>
    </source>
</evidence>
<dbReference type="Pfam" id="PF11022">
    <property type="entry name" value="ATP19"/>
    <property type="match status" value="1"/>
</dbReference>
<comment type="subcellular location">
    <subcellularLocation>
        <location evidence="1">Mitochondrion membrane</location>
    </subcellularLocation>
</comment>
<organism evidence="4 5">
    <name type="scientific">Rhizoctonia solani AG-3 Rhs1AP</name>
    <dbReference type="NCBI Taxonomy" id="1086054"/>
    <lineage>
        <taxon>Eukaryota</taxon>
        <taxon>Fungi</taxon>
        <taxon>Dikarya</taxon>
        <taxon>Basidiomycota</taxon>
        <taxon>Agaricomycotina</taxon>
        <taxon>Agaricomycetes</taxon>
        <taxon>Cantharellales</taxon>
        <taxon>Ceratobasidiaceae</taxon>
        <taxon>Rhizoctonia</taxon>
    </lineage>
</organism>
<gene>
    <name evidence="4" type="ORF">RSOL_519150</name>
</gene>
<dbReference type="InterPro" id="IPR021278">
    <property type="entry name" value="ATP19"/>
</dbReference>
<evidence type="ECO:0000256" key="2">
    <source>
        <dbReference type="ARBA" id="ARBA00023128"/>
    </source>
</evidence>
<protein>
    <submittedName>
        <fullName evidence="4">Deoxyribose-phosphate aldolase</fullName>
    </submittedName>
</protein>
<evidence type="ECO:0000256" key="1">
    <source>
        <dbReference type="ARBA" id="ARBA00004325"/>
    </source>
</evidence>
<reference evidence="5" key="1">
    <citation type="journal article" date="2014" name="Genome Announc.">
        <title>Draft genome sequence of the plant-pathogenic soil fungus Rhizoctonia solani anastomosis group 3 strain Rhs1AP.</title>
        <authorList>
            <person name="Cubeta M.A."/>
            <person name="Thomas E."/>
            <person name="Dean R.A."/>
            <person name="Jabaji S."/>
            <person name="Neate S.M."/>
            <person name="Tavantzis S."/>
            <person name="Toda T."/>
            <person name="Vilgalys R."/>
            <person name="Bharathan N."/>
            <person name="Fedorova-Abrams N."/>
            <person name="Pakala S.B."/>
            <person name="Pakala S.M."/>
            <person name="Zafar N."/>
            <person name="Joardar V."/>
            <person name="Losada L."/>
            <person name="Nierman W.C."/>
        </authorList>
    </citation>
    <scope>NUCLEOTIDE SEQUENCE [LARGE SCALE GENOMIC DNA]</scope>
    <source>
        <strain evidence="5">AG-3</strain>
    </source>
</reference>
<feature type="non-terminal residue" evidence="4">
    <location>
        <position position="84"/>
    </location>
</feature>